<gene>
    <name evidence="4" type="ordered locus">Sthe_0259</name>
</gene>
<dbReference type="SUPFAM" id="SSF54665">
    <property type="entry name" value="CO dehydrogenase molybdoprotein N-domain-like"/>
    <property type="match status" value="1"/>
</dbReference>
<dbReference type="InterPro" id="IPR046867">
    <property type="entry name" value="AldOxase/xan_DH_MoCoBD2"/>
</dbReference>
<dbReference type="HOGENOM" id="CLU_001681_2_0_0"/>
<dbReference type="eggNOG" id="COG1529">
    <property type="taxonomic scope" value="Bacteria"/>
</dbReference>
<sequence>MVLSRLVGARVRRKEDPRLITGRATYVDDVRIPGMLYLAFVRSPHPHARIRSINVEQALAMPGVVAVVTGQDLRGILKMTDEIGGEGEDAGTVQEGATSPRMFPMAVDRVRHVGQAVVAVVAESDYQARDAVDAVQVDYETLPAVVDPEAAMQDGAPQLWDELPNNIAMSYDRTRGDVDAAFQNADVVVKQRMINQRLAGVPMEPRGVVAAPDPATGGVTVWSSTQAPHWNRNDIAKNLGLGQNQVRVIAPQVGGGFGVKIGAYAEDFILSGIAYHLQRPVKWIETRSENLMATHQGRAQIADVEVAADGRGKILAYRLNLIQDQGAYPKDTSLGVLTSLVVVGCYDIPAIDLHIRGVCTNTMDVGAYRGAGRPEAAYYIERAIDLIADRTGLDPAEVRRVNFIPPEKFPYTTIVGEIYDSGDYAKALDKALELSGYQQLRQEQAAARQQGRYLGIGLSSYVEICGFGPWESATLRIEPSGAVTVYSGICPQGQGQETVFAQMVADHLGADFDQITVQFGDTATAPQGNGTMGSRGLAVGGGAVMLSIEKIREKLKQIAAAMLEASVDDIELADGRWRVKGAPDKSVTLAQIAAEAYGGTLPADIAPGLETTDFFRPEDETFPFGTHVAVVELMPDTGEVKLLRYVSVDDCGVIMNPMLVEGQVHGGLAQGIAQALLEEVRYDDNGQLLTGTLMDYAVPKATHLPVFETDHTETPTHLNPMGAKGIGEAATIGSTPAVANAVIDALEPLGITHLDMPFTPEKIRTVMQEARP</sequence>
<proteinExistence type="predicted"/>
<dbReference type="Pfam" id="PF20256">
    <property type="entry name" value="MoCoBD_2"/>
    <property type="match status" value="1"/>
</dbReference>
<keyword evidence="2 4" id="KW-0560">Oxidoreductase</keyword>
<dbReference type="InParanoid" id="D1C6T7"/>
<evidence type="ECO:0000313" key="5">
    <source>
        <dbReference type="Proteomes" id="UP000002027"/>
    </source>
</evidence>
<keyword evidence="1" id="KW-0500">Molybdenum</keyword>
<evidence type="ECO:0000256" key="1">
    <source>
        <dbReference type="ARBA" id="ARBA00022505"/>
    </source>
</evidence>
<dbReference type="Gene3D" id="3.90.1170.50">
    <property type="entry name" value="Aldehyde oxidase/xanthine dehydrogenase, a/b hammerhead"/>
    <property type="match status" value="1"/>
</dbReference>
<dbReference type="InterPro" id="IPR037165">
    <property type="entry name" value="AldOxase/xan_DH_Mopterin-bd_sf"/>
</dbReference>
<dbReference type="GO" id="GO:0016491">
    <property type="term" value="F:oxidoreductase activity"/>
    <property type="evidence" value="ECO:0007669"/>
    <property type="project" value="UniProtKB-KW"/>
</dbReference>
<accession>D1C6T7</accession>
<dbReference type="Pfam" id="PF02738">
    <property type="entry name" value="MoCoBD_1"/>
    <property type="match status" value="1"/>
</dbReference>
<dbReference type="PANTHER" id="PTHR11908">
    <property type="entry name" value="XANTHINE DEHYDROGENASE"/>
    <property type="match status" value="1"/>
</dbReference>
<reference evidence="5" key="1">
    <citation type="submission" date="2009-11" db="EMBL/GenBank/DDBJ databases">
        <title>The complete chromosome 1 of Sphaerobacter thermophilus DSM 20745.</title>
        <authorList>
            <person name="Lucas S."/>
            <person name="Copeland A."/>
            <person name="Lapidus A."/>
            <person name="Glavina del Rio T."/>
            <person name="Dalin E."/>
            <person name="Tice H."/>
            <person name="Bruce D."/>
            <person name="Goodwin L."/>
            <person name="Pitluck S."/>
            <person name="Kyrpides N."/>
            <person name="Mavromatis K."/>
            <person name="Ivanova N."/>
            <person name="Mikhailova N."/>
            <person name="LaButti K.M."/>
            <person name="Clum A."/>
            <person name="Sun H.I."/>
            <person name="Brettin T."/>
            <person name="Detter J.C."/>
            <person name="Han C."/>
            <person name="Larimer F."/>
            <person name="Land M."/>
            <person name="Hauser L."/>
            <person name="Markowitz V."/>
            <person name="Cheng J.F."/>
            <person name="Hugenholtz P."/>
            <person name="Woyke T."/>
            <person name="Wu D."/>
            <person name="Steenblock K."/>
            <person name="Schneider S."/>
            <person name="Pukall R."/>
            <person name="Goeker M."/>
            <person name="Klenk H.P."/>
            <person name="Eisen J.A."/>
        </authorList>
    </citation>
    <scope>NUCLEOTIDE SEQUENCE [LARGE SCALE GENOMIC DNA]</scope>
    <source>
        <strain evidence="5">ATCC 49802 / DSM 20745 / S 6022</strain>
    </source>
</reference>
<protein>
    <submittedName>
        <fullName evidence="4">Carbon-monoxide dehydrogenase (Acceptor)</fullName>
        <ecNumber evidence="4">1.2.99.2</ecNumber>
    </submittedName>
</protein>
<keyword evidence="5" id="KW-1185">Reference proteome</keyword>
<dbReference type="Gene3D" id="3.30.365.10">
    <property type="entry name" value="Aldehyde oxidase/xanthine dehydrogenase, molybdopterin binding domain"/>
    <property type="match status" value="4"/>
</dbReference>
<dbReference type="InterPro" id="IPR016208">
    <property type="entry name" value="Ald_Oxase/xanthine_DH-like"/>
</dbReference>
<dbReference type="InterPro" id="IPR008274">
    <property type="entry name" value="AldOxase/xan_DH_MoCoBD1"/>
</dbReference>
<name>D1C6T7_SPHTD</name>
<dbReference type="SMART" id="SM01008">
    <property type="entry name" value="Ald_Xan_dh_C"/>
    <property type="match status" value="1"/>
</dbReference>
<dbReference type="OrthoDB" id="9759791at2"/>
<dbReference type="AlphaFoldDB" id="D1C6T7"/>
<dbReference type="RefSeq" id="WP_012870746.1">
    <property type="nucleotide sequence ID" value="NC_013523.1"/>
</dbReference>
<dbReference type="KEGG" id="sti:Sthe_0259"/>
<dbReference type="FunCoup" id="D1C6T7">
    <property type="interactions" value="162"/>
</dbReference>
<dbReference type="SUPFAM" id="SSF56003">
    <property type="entry name" value="Molybdenum cofactor-binding domain"/>
    <property type="match status" value="1"/>
</dbReference>
<dbReference type="EMBL" id="CP001823">
    <property type="protein sequence ID" value="ACZ37698.1"/>
    <property type="molecule type" value="Genomic_DNA"/>
</dbReference>
<dbReference type="InterPro" id="IPR036856">
    <property type="entry name" value="Ald_Oxase/Xan_DH_a/b_sf"/>
</dbReference>
<dbReference type="STRING" id="479434.Sthe_0259"/>
<organism evidence="4 5">
    <name type="scientific">Sphaerobacter thermophilus (strain ATCC 49802 / DSM 20745 / KCCM 41009 / NCIMB 13125 / S 6022)</name>
    <dbReference type="NCBI Taxonomy" id="479434"/>
    <lineage>
        <taxon>Bacteria</taxon>
        <taxon>Pseudomonadati</taxon>
        <taxon>Thermomicrobiota</taxon>
        <taxon>Thermomicrobia</taxon>
        <taxon>Sphaerobacterales</taxon>
        <taxon>Sphaerobacterineae</taxon>
        <taxon>Sphaerobacteraceae</taxon>
        <taxon>Sphaerobacter</taxon>
    </lineage>
</organism>
<feature type="domain" description="Aldehyde oxidase/xanthine dehydrogenase a/b hammerhead" evidence="3">
    <location>
        <begin position="21"/>
        <end position="143"/>
    </location>
</feature>
<dbReference type="GO" id="GO:0005506">
    <property type="term" value="F:iron ion binding"/>
    <property type="evidence" value="ECO:0007669"/>
    <property type="project" value="InterPro"/>
</dbReference>
<dbReference type="InterPro" id="IPR000674">
    <property type="entry name" value="Ald_Oxase/Xan_DH_a/b"/>
</dbReference>
<dbReference type="Pfam" id="PF01315">
    <property type="entry name" value="Ald_Xan_dh_C"/>
    <property type="match status" value="1"/>
</dbReference>
<evidence type="ECO:0000256" key="2">
    <source>
        <dbReference type="ARBA" id="ARBA00023002"/>
    </source>
</evidence>
<dbReference type="EC" id="1.2.99.2" evidence="4"/>
<reference evidence="4 5" key="2">
    <citation type="journal article" date="2010" name="Stand. Genomic Sci.">
        <title>Complete genome sequence of Desulfohalobium retbaense type strain (HR(100)).</title>
        <authorList>
            <person name="Spring S."/>
            <person name="Nolan M."/>
            <person name="Lapidus A."/>
            <person name="Glavina Del Rio T."/>
            <person name="Copeland A."/>
            <person name="Tice H."/>
            <person name="Cheng J.F."/>
            <person name="Lucas S."/>
            <person name="Land M."/>
            <person name="Chen F."/>
            <person name="Bruce D."/>
            <person name="Goodwin L."/>
            <person name="Pitluck S."/>
            <person name="Ivanova N."/>
            <person name="Mavromatis K."/>
            <person name="Mikhailova N."/>
            <person name="Pati A."/>
            <person name="Chen A."/>
            <person name="Palaniappan K."/>
            <person name="Hauser L."/>
            <person name="Chang Y.J."/>
            <person name="Jeffries C.D."/>
            <person name="Munk C."/>
            <person name="Kiss H."/>
            <person name="Chain P."/>
            <person name="Han C."/>
            <person name="Brettin T."/>
            <person name="Detter J.C."/>
            <person name="Schuler E."/>
            <person name="Goker M."/>
            <person name="Rohde M."/>
            <person name="Bristow J."/>
            <person name="Eisen J.A."/>
            <person name="Markowitz V."/>
            <person name="Hugenholtz P."/>
            <person name="Kyrpides N.C."/>
            <person name="Klenk H.P."/>
        </authorList>
    </citation>
    <scope>NUCLEOTIDE SEQUENCE [LARGE SCALE GENOMIC DNA]</scope>
    <source>
        <strain evidence="5">ATCC 49802 / DSM 20745 / S 6022</strain>
    </source>
</reference>
<evidence type="ECO:0000313" key="4">
    <source>
        <dbReference type="EMBL" id="ACZ37698.1"/>
    </source>
</evidence>
<evidence type="ECO:0000259" key="3">
    <source>
        <dbReference type="SMART" id="SM01008"/>
    </source>
</evidence>
<dbReference type="PANTHER" id="PTHR11908:SF132">
    <property type="entry name" value="ALDEHYDE OXIDASE 1-RELATED"/>
    <property type="match status" value="1"/>
</dbReference>
<dbReference type="Proteomes" id="UP000002027">
    <property type="component" value="Chromosome 1"/>
</dbReference>